<feature type="transmembrane region" description="Helical" evidence="2">
    <location>
        <begin position="426"/>
        <end position="444"/>
    </location>
</feature>
<evidence type="ECO:0000313" key="5">
    <source>
        <dbReference type="EMBL" id="SNS96720.1"/>
    </source>
</evidence>
<feature type="transmembrane region" description="Helical" evidence="2">
    <location>
        <begin position="491"/>
        <end position="512"/>
    </location>
</feature>
<keyword evidence="2" id="KW-1133">Transmembrane helix</keyword>
<evidence type="ECO:0000259" key="3">
    <source>
        <dbReference type="Pfam" id="PF20269"/>
    </source>
</evidence>
<evidence type="ECO:0000259" key="4">
    <source>
        <dbReference type="Pfam" id="PF20270"/>
    </source>
</evidence>
<gene>
    <name evidence="5" type="ORF">SAMN05216252_111112</name>
</gene>
<evidence type="ECO:0000256" key="2">
    <source>
        <dbReference type="SAM" id="Phobius"/>
    </source>
</evidence>
<organism evidence="5 6">
    <name type="scientific">Actinacidiphila glaucinigra</name>
    <dbReference type="NCBI Taxonomy" id="235986"/>
    <lineage>
        <taxon>Bacteria</taxon>
        <taxon>Bacillati</taxon>
        <taxon>Actinomycetota</taxon>
        <taxon>Actinomycetes</taxon>
        <taxon>Kitasatosporales</taxon>
        <taxon>Streptomycetaceae</taxon>
        <taxon>Actinacidiphila</taxon>
    </lineage>
</organism>
<feature type="domain" description="CASPASE and TPR Repeat-Associated N-terminal" evidence="3">
    <location>
        <begin position="9"/>
        <end position="222"/>
    </location>
</feature>
<dbReference type="OrthoDB" id="4149396at2"/>
<dbReference type="Pfam" id="PF20269">
    <property type="entry name" value="CATRA-N"/>
    <property type="match status" value="1"/>
</dbReference>
<dbReference type="NCBIfam" id="NF038357">
    <property type="entry name" value="BN6_48550_fam"/>
    <property type="match status" value="1"/>
</dbReference>
<accession>A0A239ISV6</accession>
<sequence length="515" mass="55490">MQRFVKPSLIITCFVPATPEAEDTAAHAYLARLWDACGLLGITEAFGGLPSREEPAPESDAVAAEFTILEAATREDGPGIHAAFRFAEHDVRGLVALLAPNDLDTGLGQWNTLLDQWSTALTAAGVTDPPPDGILGEFRVFTALHPAGTPRSQPPVAESVRRHAPPSGADDDTWWRGHDVTEHGFSVWRTGPGDPRDVVTDFCVLAPLRAEGALDEWVWAREGENGLRPLTRYLMHAAKAGYEARRYHTLASEKPLHKRRAASDQESRALLRALQPGASGEPVSLKDVLAAAAMLDQTQLGPHGTLWAITQHRDLARTVNIAVTNMRLHTPRLRRVGAGPSWPERDLAAAENLIAQVQNDVEYLSTARERAEAARTAATAVTDRALNEYRNRLSLVQTSTLGSLLTALTVVQSLDYDLPLPKSAQLPTILVLAAVALLLPLVVLRQAAVSAASLPYRWIDSAAAGLLGSSVCWLALTLWRLHLGHAPPTPVMTVSACAAVGLAVTAAVHRAARRR</sequence>
<feature type="region of interest" description="Disordered" evidence="1">
    <location>
        <begin position="147"/>
        <end position="174"/>
    </location>
</feature>
<evidence type="ECO:0000256" key="1">
    <source>
        <dbReference type="SAM" id="MobiDB-lite"/>
    </source>
</evidence>
<dbReference type="AlphaFoldDB" id="A0A239ISV6"/>
<proteinExistence type="predicted"/>
<evidence type="ECO:0000313" key="6">
    <source>
        <dbReference type="Proteomes" id="UP000198280"/>
    </source>
</evidence>
<dbReference type="EMBL" id="FZOF01000011">
    <property type="protein sequence ID" value="SNS96720.1"/>
    <property type="molecule type" value="Genomic_DNA"/>
</dbReference>
<feature type="domain" description="CASPASE and TPR Repeat-Associated C-terminal" evidence="4">
    <location>
        <begin position="229"/>
        <end position="371"/>
    </location>
</feature>
<name>A0A239ISV6_9ACTN</name>
<dbReference type="RefSeq" id="WP_089225726.1">
    <property type="nucleotide sequence ID" value="NZ_FZOF01000011.1"/>
</dbReference>
<dbReference type="Proteomes" id="UP000198280">
    <property type="component" value="Unassembled WGS sequence"/>
</dbReference>
<protein>
    <submittedName>
        <fullName evidence="5">Uncharacterized protein</fullName>
    </submittedName>
</protein>
<feature type="transmembrane region" description="Helical" evidence="2">
    <location>
        <begin position="456"/>
        <end position="479"/>
    </location>
</feature>
<keyword evidence="2" id="KW-0472">Membrane</keyword>
<keyword evidence="2" id="KW-0812">Transmembrane</keyword>
<dbReference type="InterPro" id="IPR046923">
    <property type="entry name" value="CATRA-C"/>
</dbReference>
<dbReference type="InterPro" id="IPR046922">
    <property type="entry name" value="CATRA-N"/>
</dbReference>
<reference evidence="5 6" key="1">
    <citation type="submission" date="2017-06" db="EMBL/GenBank/DDBJ databases">
        <authorList>
            <person name="Kim H.J."/>
            <person name="Triplett B.A."/>
        </authorList>
    </citation>
    <scope>NUCLEOTIDE SEQUENCE [LARGE SCALE GENOMIC DNA]</scope>
    <source>
        <strain evidence="5 6">CGMCC 4.1858</strain>
    </source>
</reference>
<dbReference type="Pfam" id="PF20270">
    <property type="entry name" value="CATRA-C"/>
    <property type="match status" value="1"/>
</dbReference>
<keyword evidence="6" id="KW-1185">Reference proteome</keyword>